<keyword evidence="1" id="KW-1133">Transmembrane helix</keyword>
<accession>A0AAE3EV07</accession>
<evidence type="ECO:0000313" key="3">
    <source>
        <dbReference type="Proteomes" id="UP001200642"/>
    </source>
</evidence>
<comment type="caution">
    <text evidence="2">The sequence shown here is derived from an EMBL/GenBank/DDBJ whole genome shotgun (WGS) entry which is preliminary data.</text>
</comment>
<dbReference type="RefSeq" id="WP_317901953.1">
    <property type="nucleotide sequence ID" value="NZ_JAIRBC010000010.1"/>
</dbReference>
<dbReference type="Proteomes" id="UP001200642">
    <property type="component" value="Unassembled WGS sequence"/>
</dbReference>
<keyword evidence="3" id="KW-1185">Reference proteome</keyword>
<protein>
    <submittedName>
        <fullName evidence="2">Uncharacterized protein</fullName>
    </submittedName>
</protein>
<evidence type="ECO:0000256" key="1">
    <source>
        <dbReference type="SAM" id="Phobius"/>
    </source>
</evidence>
<keyword evidence="1" id="KW-0472">Membrane</keyword>
<gene>
    <name evidence="2" type="ORF">K8352_08590</name>
</gene>
<dbReference type="AlphaFoldDB" id="A0AAE3EV07"/>
<keyword evidence="1" id="KW-0812">Transmembrane</keyword>
<organism evidence="2 3">
    <name type="scientific">Cerina litoralis</name>
    <dbReference type="NCBI Taxonomy" id="2874477"/>
    <lineage>
        <taxon>Bacteria</taxon>
        <taxon>Pseudomonadati</taxon>
        <taxon>Bacteroidota</taxon>
        <taxon>Flavobacteriia</taxon>
        <taxon>Flavobacteriales</taxon>
        <taxon>Flavobacteriaceae</taxon>
        <taxon>Cerina</taxon>
    </lineage>
</organism>
<name>A0AAE3EV07_9FLAO</name>
<sequence length="154" mass="18044">MELDKIEELLEKYFEATTTEAEEKSLRSYFSQKKVAPHLEQYAPLFQYFSNAREERLTKQVTLPPTATDSSRNLSGRGATKRYLYRWISVAAVAVLMFGIYFGKSYHDRKQAEYAYQETKKAFDLLAQNFGRGTEKMAYLKEFEVTKQKIYNND</sequence>
<reference evidence="2" key="1">
    <citation type="submission" date="2023-02" db="EMBL/GenBank/DDBJ databases">
        <title>Genome of Flavobacteriaceae gen. nov. sp. strain F89.</title>
        <authorList>
            <person name="Wang Y."/>
        </authorList>
    </citation>
    <scope>NUCLEOTIDE SEQUENCE</scope>
    <source>
        <strain evidence="2">F89</strain>
    </source>
</reference>
<feature type="transmembrane region" description="Helical" evidence="1">
    <location>
        <begin position="83"/>
        <end position="102"/>
    </location>
</feature>
<dbReference type="EMBL" id="JAIRBC010000010">
    <property type="protein sequence ID" value="MCG2460804.1"/>
    <property type="molecule type" value="Genomic_DNA"/>
</dbReference>
<evidence type="ECO:0000313" key="2">
    <source>
        <dbReference type="EMBL" id="MCG2460804.1"/>
    </source>
</evidence>
<proteinExistence type="predicted"/>